<protein>
    <submittedName>
        <fullName evidence="3">HNH endonuclease</fullName>
    </submittedName>
</protein>
<dbReference type="InterPro" id="IPR003615">
    <property type="entry name" value="HNH_nuc"/>
</dbReference>
<dbReference type="Gene3D" id="1.10.30.50">
    <property type="match status" value="1"/>
</dbReference>
<feature type="domain" description="HNH nuclease" evidence="2">
    <location>
        <begin position="54"/>
        <end position="110"/>
    </location>
</feature>
<name>A0AA41WUE2_9RALS</name>
<dbReference type="CDD" id="cd00085">
    <property type="entry name" value="HNHc"/>
    <property type="match status" value="1"/>
</dbReference>
<reference evidence="4" key="1">
    <citation type="journal article" date="2023" name="Front. Microbiol.">
        <title>Ralstonia chuxiongensis sp. nov., Ralstonia mojiangensis sp. nov., and Ralstonia soli sp. nov., isolated from tobacco fields, are three novel species in the family Burkholderiaceae.</title>
        <authorList>
            <person name="Lu C.H."/>
            <person name="Zhang Y.Y."/>
            <person name="Jiang N."/>
            <person name="Chen W."/>
            <person name="Shao X."/>
            <person name="Zhao Z.M."/>
            <person name="Lu W.L."/>
            <person name="Hu X."/>
            <person name="Xi Y.X."/>
            <person name="Zou S.Y."/>
            <person name="Wei Q.J."/>
            <person name="Lin Z.L."/>
            <person name="Gong L."/>
            <person name="Gai X.T."/>
            <person name="Zhang L.Q."/>
            <person name="Li J.Y."/>
            <person name="Jin Y."/>
            <person name="Xia Z.Y."/>
        </authorList>
    </citation>
    <scope>NUCLEOTIDE SEQUENCE [LARGE SCALE GENOMIC DNA]</scope>
    <source>
        <strain evidence="4">21YRMH01-3</strain>
    </source>
</reference>
<evidence type="ECO:0000313" key="3">
    <source>
        <dbReference type="EMBL" id="MCP1173019.1"/>
    </source>
</evidence>
<dbReference type="Proteomes" id="UP001162793">
    <property type="component" value="Unassembled WGS sequence"/>
</dbReference>
<dbReference type="GO" id="GO:0004519">
    <property type="term" value="F:endonuclease activity"/>
    <property type="evidence" value="ECO:0007669"/>
    <property type="project" value="UniProtKB-KW"/>
</dbReference>
<dbReference type="GO" id="GO:0008270">
    <property type="term" value="F:zinc ion binding"/>
    <property type="evidence" value="ECO:0007669"/>
    <property type="project" value="InterPro"/>
</dbReference>
<accession>A0AA41WUE2</accession>
<proteinExistence type="predicted"/>
<dbReference type="RefSeq" id="WP_253536891.1">
    <property type="nucleotide sequence ID" value="NZ_JAMYWC010000003.1"/>
</dbReference>
<dbReference type="SMART" id="SM00507">
    <property type="entry name" value="HNHc"/>
    <property type="match status" value="1"/>
</dbReference>
<gene>
    <name evidence="3" type="ORF">NKG59_11690</name>
</gene>
<comment type="caution">
    <text evidence="3">The sequence shown here is derived from an EMBL/GenBank/DDBJ whole genome shotgun (WGS) entry which is preliminary data.</text>
</comment>
<dbReference type="GO" id="GO:0003676">
    <property type="term" value="F:nucleic acid binding"/>
    <property type="evidence" value="ECO:0007669"/>
    <property type="project" value="InterPro"/>
</dbReference>
<evidence type="ECO:0000256" key="1">
    <source>
        <dbReference type="SAM" id="MobiDB-lite"/>
    </source>
</evidence>
<organism evidence="3 4">
    <name type="scientific">Ralstonia chuxiongensis</name>
    <dbReference type="NCBI Taxonomy" id="2957504"/>
    <lineage>
        <taxon>Bacteria</taxon>
        <taxon>Pseudomonadati</taxon>
        <taxon>Pseudomonadota</taxon>
        <taxon>Betaproteobacteria</taxon>
        <taxon>Burkholderiales</taxon>
        <taxon>Burkholderiaceae</taxon>
        <taxon>Ralstonia</taxon>
    </lineage>
</organism>
<keyword evidence="3" id="KW-0540">Nuclease</keyword>
<keyword evidence="3" id="KW-0255">Endonuclease</keyword>
<dbReference type="InterPro" id="IPR002711">
    <property type="entry name" value="HNH"/>
</dbReference>
<keyword evidence="4" id="KW-1185">Reference proteome</keyword>
<keyword evidence="3" id="KW-0378">Hydrolase</keyword>
<dbReference type="AlphaFoldDB" id="A0AA41WUE2"/>
<evidence type="ECO:0000313" key="4">
    <source>
        <dbReference type="Proteomes" id="UP001162793"/>
    </source>
</evidence>
<dbReference type="EMBL" id="JAMYWC010000003">
    <property type="protein sequence ID" value="MCP1173019.1"/>
    <property type="molecule type" value="Genomic_DNA"/>
</dbReference>
<evidence type="ECO:0000259" key="2">
    <source>
        <dbReference type="SMART" id="SM00507"/>
    </source>
</evidence>
<sequence length="145" mass="16099">MPARPSSICRQAGCGVTIAQPGYCDKHRRPAGGWRADSERGSRHARGYGAEWDRIRVRILARAGGLCECDECKSLGRVRLATEVDHRVPKAQGGTDDEENLRAINVDCHKAKTLRERRKPKPKNTSSAPTARWVAGAFLLPRSRR</sequence>
<dbReference type="Pfam" id="PF01844">
    <property type="entry name" value="HNH"/>
    <property type="match status" value="1"/>
</dbReference>
<feature type="region of interest" description="Disordered" evidence="1">
    <location>
        <begin position="114"/>
        <end position="145"/>
    </location>
</feature>